<proteinExistence type="inferred from homology"/>
<feature type="non-terminal residue" evidence="8">
    <location>
        <position position="1"/>
    </location>
</feature>
<dbReference type="PANTHER" id="PTHR24276:SF98">
    <property type="entry name" value="FI18310P1-RELATED"/>
    <property type="match status" value="1"/>
</dbReference>
<dbReference type="CDD" id="cd00190">
    <property type="entry name" value="Tryp_SPc"/>
    <property type="match status" value="1"/>
</dbReference>
<evidence type="ECO:0000256" key="3">
    <source>
        <dbReference type="ARBA" id="ARBA00022801"/>
    </source>
</evidence>
<evidence type="ECO:0000259" key="7">
    <source>
        <dbReference type="PROSITE" id="PS50240"/>
    </source>
</evidence>
<evidence type="ECO:0000256" key="5">
    <source>
        <dbReference type="ARBA" id="ARBA00023157"/>
    </source>
</evidence>
<comment type="similarity">
    <text evidence="1">Belongs to the peptidase S1 family.</text>
</comment>
<organism evidence="8 9">
    <name type="scientific">Iphiclides podalirius</name>
    <name type="common">scarce swallowtail</name>
    <dbReference type="NCBI Taxonomy" id="110791"/>
    <lineage>
        <taxon>Eukaryota</taxon>
        <taxon>Metazoa</taxon>
        <taxon>Ecdysozoa</taxon>
        <taxon>Arthropoda</taxon>
        <taxon>Hexapoda</taxon>
        <taxon>Insecta</taxon>
        <taxon>Pterygota</taxon>
        <taxon>Neoptera</taxon>
        <taxon>Endopterygota</taxon>
        <taxon>Lepidoptera</taxon>
        <taxon>Glossata</taxon>
        <taxon>Ditrysia</taxon>
        <taxon>Papilionoidea</taxon>
        <taxon>Papilionidae</taxon>
        <taxon>Papilioninae</taxon>
        <taxon>Iphiclides</taxon>
    </lineage>
</organism>
<dbReference type="Proteomes" id="UP000837857">
    <property type="component" value="Chromosome 13"/>
</dbReference>
<name>A0ABN8HYS3_9NEOP</name>
<feature type="domain" description="Peptidase S1" evidence="7">
    <location>
        <begin position="10"/>
        <end position="250"/>
    </location>
</feature>
<gene>
    <name evidence="8" type="ORF">IPOD504_LOCUS3383</name>
</gene>
<keyword evidence="2 6" id="KW-0645">Protease</keyword>
<reference evidence="8" key="1">
    <citation type="submission" date="2022-03" db="EMBL/GenBank/DDBJ databases">
        <authorList>
            <person name="Martin H S."/>
        </authorList>
    </citation>
    <scope>NUCLEOTIDE SEQUENCE</scope>
</reference>
<dbReference type="Gene3D" id="2.40.10.10">
    <property type="entry name" value="Trypsin-like serine proteases"/>
    <property type="match status" value="1"/>
</dbReference>
<dbReference type="InterPro" id="IPR043504">
    <property type="entry name" value="Peptidase_S1_PA_chymotrypsin"/>
</dbReference>
<dbReference type="EMBL" id="OW152825">
    <property type="protein sequence ID" value="CAH2041747.1"/>
    <property type="molecule type" value="Genomic_DNA"/>
</dbReference>
<dbReference type="SUPFAM" id="SSF50494">
    <property type="entry name" value="Trypsin-like serine proteases"/>
    <property type="match status" value="1"/>
</dbReference>
<dbReference type="PANTHER" id="PTHR24276">
    <property type="entry name" value="POLYSERASE-RELATED"/>
    <property type="match status" value="1"/>
</dbReference>
<keyword evidence="9" id="KW-1185">Reference proteome</keyword>
<evidence type="ECO:0000313" key="9">
    <source>
        <dbReference type="Proteomes" id="UP000837857"/>
    </source>
</evidence>
<protein>
    <recommendedName>
        <fullName evidence="7">Peptidase S1 domain-containing protein</fullName>
    </recommendedName>
</protein>
<dbReference type="SMART" id="SM00020">
    <property type="entry name" value="Tryp_SPc"/>
    <property type="match status" value="1"/>
</dbReference>
<dbReference type="InterPro" id="IPR009003">
    <property type="entry name" value="Peptidase_S1_PA"/>
</dbReference>
<dbReference type="InterPro" id="IPR001314">
    <property type="entry name" value="Peptidase_S1A"/>
</dbReference>
<evidence type="ECO:0000256" key="4">
    <source>
        <dbReference type="ARBA" id="ARBA00022825"/>
    </source>
</evidence>
<dbReference type="PROSITE" id="PS50240">
    <property type="entry name" value="TRYPSIN_DOM"/>
    <property type="match status" value="1"/>
</dbReference>
<keyword evidence="4 6" id="KW-0720">Serine protease</keyword>
<accession>A0ABN8HYS3</accession>
<dbReference type="InterPro" id="IPR033116">
    <property type="entry name" value="TRYPSIN_SER"/>
</dbReference>
<dbReference type="PROSITE" id="PS00135">
    <property type="entry name" value="TRYPSIN_SER"/>
    <property type="match status" value="1"/>
</dbReference>
<evidence type="ECO:0000256" key="6">
    <source>
        <dbReference type="RuleBase" id="RU363034"/>
    </source>
</evidence>
<evidence type="ECO:0000256" key="2">
    <source>
        <dbReference type="ARBA" id="ARBA00022670"/>
    </source>
</evidence>
<dbReference type="PROSITE" id="PS00134">
    <property type="entry name" value="TRYPSIN_HIS"/>
    <property type="match status" value="1"/>
</dbReference>
<evidence type="ECO:0000256" key="1">
    <source>
        <dbReference type="ARBA" id="ARBA00007664"/>
    </source>
</evidence>
<sequence length="257" mass="27979">MTDGGSTSRIVGGVQAPPGYAPHMAALIWGDTFKGLICGGSIVSKRHILTAAHCIDPMVMWGGQLYPSFRAVVGSNRWDSDAIVAKFSHYLNHPEWDWSTIKNDIGILYLTEELKLSSTVAVIALSFKWIDGGEKSYATGWGRLGAWDPIPDYLQLLYLETISAKECAKGIREASTWWGSSPPLDPKIEICTFHSPGHGMCNGDSGSALVSQKTGHQTGIVSWGFPCARGAPDVFVRISGFKEFLLQNLGKNISYIE</sequence>
<dbReference type="InterPro" id="IPR001254">
    <property type="entry name" value="Trypsin_dom"/>
</dbReference>
<keyword evidence="5" id="KW-1015">Disulfide bond</keyword>
<dbReference type="InterPro" id="IPR018114">
    <property type="entry name" value="TRYPSIN_HIS"/>
</dbReference>
<dbReference type="PRINTS" id="PR00722">
    <property type="entry name" value="CHYMOTRYPSIN"/>
</dbReference>
<evidence type="ECO:0000313" key="8">
    <source>
        <dbReference type="EMBL" id="CAH2041747.1"/>
    </source>
</evidence>
<keyword evidence="3 6" id="KW-0378">Hydrolase</keyword>
<dbReference type="InterPro" id="IPR050430">
    <property type="entry name" value="Peptidase_S1"/>
</dbReference>
<dbReference type="Pfam" id="PF00089">
    <property type="entry name" value="Trypsin"/>
    <property type="match status" value="1"/>
</dbReference>